<dbReference type="InterPro" id="IPR013656">
    <property type="entry name" value="PAS_4"/>
</dbReference>
<dbReference type="Gene3D" id="3.30.450.20">
    <property type="entry name" value="PAS domain"/>
    <property type="match status" value="1"/>
</dbReference>
<gene>
    <name evidence="2" type="ORF">MNBD_GAMMA08-3135</name>
</gene>
<dbReference type="EMBL" id="UOFH01000376">
    <property type="protein sequence ID" value="VAW67261.1"/>
    <property type="molecule type" value="Genomic_DNA"/>
</dbReference>
<proteinExistence type="predicted"/>
<dbReference type="AlphaFoldDB" id="A0A3B0XHW1"/>
<name>A0A3B0XHW1_9ZZZZ</name>
<dbReference type="InterPro" id="IPR000014">
    <property type="entry name" value="PAS"/>
</dbReference>
<feature type="domain" description="PAS fold-4" evidence="1">
    <location>
        <begin position="17"/>
        <end position="118"/>
    </location>
</feature>
<dbReference type="CDD" id="cd00130">
    <property type="entry name" value="PAS"/>
    <property type="match status" value="1"/>
</dbReference>
<feature type="non-terminal residue" evidence="2">
    <location>
        <position position="149"/>
    </location>
</feature>
<evidence type="ECO:0000259" key="1">
    <source>
        <dbReference type="Pfam" id="PF08448"/>
    </source>
</evidence>
<protein>
    <recommendedName>
        <fullName evidence="1">PAS fold-4 domain-containing protein</fullName>
    </recommendedName>
</protein>
<evidence type="ECO:0000313" key="2">
    <source>
        <dbReference type="EMBL" id="VAW67261.1"/>
    </source>
</evidence>
<dbReference type="Pfam" id="PF08448">
    <property type="entry name" value="PAS_4"/>
    <property type="match status" value="1"/>
</dbReference>
<sequence length="149" mass="16939">MPRDPKKPDCDSLINLFPDPFVIIDRQFRIVSSNQKYKDHYKQNDIIGKHCYEVSHGSNRPCSQNGEHCPLEEVVQTGKPTSVMHIHCNCDAEEHVQLSASPIFDNEGNVQFMAESIQPVNIEPEHEQTLLGRSKAALRLMSILYRVAP</sequence>
<dbReference type="SUPFAM" id="SSF55785">
    <property type="entry name" value="PYP-like sensor domain (PAS domain)"/>
    <property type="match status" value="1"/>
</dbReference>
<reference evidence="2" key="1">
    <citation type="submission" date="2018-06" db="EMBL/GenBank/DDBJ databases">
        <authorList>
            <person name="Zhirakovskaya E."/>
        </authorList>
    </citation>
    <scope>NUCLEOTIDE SEQUENCE</scope>
</reference>
<dbReference type="InterPro" id="IPR035965">
    <property type="entry name" value="PAS-like_dom_sf"/>
</dbReference>
<accession>A0A3B0XHW1</accession>
<organism evidence="2">
    <name type="scientific">hydrothermal vent metagenome</name>
    <dbReference type="NCBI Taxonomy" id="652676"/>
    <lineage>
        <taxon>unclassified sequences</taxon>
        <taxon>metagenomes</taxon>
        <taxon>ecological metagenomes</taxon>
    </lineage>
</organism>